<sequence>MKTSMSIIIFFVTFLSTSAISLAKKSPVEACIRRNIAQSLSPSPSNKSKFDRFEVIEDDVCRDEGRIIMYFLKMNGKFPHYYVKALCNVFGNDETKMKLYVITRWLNHSKKLIHSLSCPSL</sequence>
<gene>
    <name evidence="2" type="ORF">V5N11_025303</name>
</gene>
<evidence type="ECO:0000256" key="1">
    <source>
        <dbReference type="SAM" id="SignalP"/>
    </source>
</evidence>
<comment type="caution">
    <text evidence="2">The sequence shown here is derived from an EMBL/GenBank/DDBJ whole genome shotgun (WGS) entry which is preliminary data.</text>
</comment>
<organism evidence="2 3">
    <name type="scientific">Cardamine amara subsp. amara</name>
    <dbReference type="NCBI Taxonomy" id="228776"/>
    <lineage>
        <taxon>Eukaryota</taxon>
        <taxon>Viridiplantae</taxon>
        <taxon>Streptophyta</taxon>
        <taxon>Embryophyta</taxon>
        <taxon>Tracheophyta</taxon>
        <taxon>Spermatophyta</taxon>
        <taxon>Magnoliopsida</taxon>
        <taxon>eudicotyledons</taxon>
        <taxon>Gunneridae</taxon>
        <taxon>Pentapetalae</taxon>
        <taxon>rosids</taxon>
        <taxon>malvids</taxon>
        <taxon>Brassicales</taxon>
        <taxon>Brassicaceae</taxon>
        <taxon>Cardamineae</taxon>
        <taxon>Cardamine</taxon>
    </lineage>
</organism>
<evidence type="ECO:0000313" key="2">
    <source>
        <dbReference type="EMBL" id="KAL1216812.1"/>
    </source>
</evidence>
<protein>
    <submittedName>
        <fullName evidence="2">Uncharacterized protein</fullName>
    </submittedName>
</protein>
<accession>A0ABD1BD30</accession>
<keyword evidence="3" id="KW-1185">Reference proteome</keyword>
<evidence type="ECO:0000313" key="3">
    <source>
        <dbReference type="Proteomes" id="UP001558713"/>
    </source>
</evidence>
<feature type="signal peptide" evidence="1">
    <location>
        <begin position="1"/>
        <end position="19"/>
    </location>
</feature>
<proteinExistence type="predicted"/>
<feature type="chain" id="PRO_5044855563" evidence="1">
    <location>
        <begin position="20"/>
        <end position="121"/>
    </location>
</feature>
<dbReference type="EMBL" id="JBANAX010000259">
    <property type="protein sequence ID" value="KAL1216812.1"/>
    <property type="molecule type" value="Genomic_DNA"/>
</dbReference>
<name>A0ABD1BD30_CARAN</name>
<keyword evidence="1" id="KW-0732">Signal</keyword>
<reference evidence="2 3" key="1">
    <citation type="submission" date="2024-04" db="EMBL/GenBank/DDBJ databases">
        <title>Genome assembly C_amara_ONT_v2.</title>
        <authorList>
            <person name="Yant L."/>
            <person name="Moore C."/>
            <person name="Slenker M."/>
        </authorList>
    </citation>
    <scope>NUCLEOTIDE SEQUENCE [LARGE SCALE GENOMIC DNA]</scope>
    <source>
        <tissue evidence="2">Leaf</tissue>
    </source>
</reference>
<dbReference type="Proteomes" id="UP001558713">
    <property type="component" value="Unassembled WGS sequence"/>
</dbReference>
<dbReference type="AlphaFoldDB" id="A0ABD1BD30"/>